<evidence type="ECO:0000313" key="2">
    <source>
        <dbReference type="EMBL" id="NML66505.1"/>
    </source>
</evidence>
<sequence length="181" mass="20559">MKALLLLLLVASTSLLMAARPASEIELIKKRVLSERVELLIPKGFEVMTEQQMDFQYAHANSRPSVVFTNNNLVSLSFNYSDNEADQDMVEVYEANFAKGYHKQYKAATFFSEGVKEVNGRKVGFIEYMKPEMGHEVYTLVFFTDVQGKLLICTFNCADRQKPEWEPLAKKIMASLKANNG</sequence>
<protein>
    <recommendedName>
        <fullName evidence="4">DUF1795 domain-containing protein</fullName>
    </recommendedName>
</protein>
<dbReference type="EMBL" id="JABBGH010000002">
    <property type="protein sequence ID" value="NML66505.1"/>
    <property type="molecule type" value="Genomic_DNA"/>
</dbReference>
<comment type="caution">
    <text evidence="2">The sequence shown here is derived from an EMBL/GenBank/DDBJ whole genome shotgun (WGS) entry which is preliminary data.</text>
</comment>
<proteinExistence type="predicted"/>
<dbReference type="Proteomes" id="UP000559626">
    <property type="component" value="Unassembled WGS sequence"/>
</dbReference>
<keyword evidence="1" id="KW-0732">Signal</keyword>
<accession>A0A7Y0AFN9</accession>
<evidence type="ECO:0000313" key="3">
    <source>
        <dbReference type="Proteomes" id="UP000559626"/>
    </source>
</evidence>
<dbReference type="Gene3D" id="3.40.1000.10">
    <property type="entry name" value="Mog1/PsbP, alpha/beta/alpha sandwich"/>
    <property type="match status" value="1"/>
</dbReference>
<evidence type="ECO:0008006" key="4">
    <source>
        <dbReference type="Google" id="ProtNLM"/>
    </source>
</evidence>
<organism evidence="2 3">
    <name type="scientific">Hymenobacter polaris</name>
    <dbReference type="NCBI Taxonomy" id="2682546"/>
    <lineage>
        <taxon>Bacteria</taxon>
        <taxon>Pseudomonadati</taxon>
        <taxon>Bacteroidota</taxon>
        <taxon>Cytophagia</taxon>
        <taxon>Cytophagales</taxon>
        <taxon>Hymenobacteraceae</taxon>
        <taxon>Hymenobacter</taxon>
    </lineage>
</organism>
<dbReference type="AlphaFoldDB" id="A0A7Y0AFN9"/>
<gene>
    <name evidence="2" type="ORF">HHL22_14950</name>
</gene>
<dbReference type="RefSeq" id="WP_169532145.1">
    <property type="nucleotide sequence ID" value="NZ_JABBGH010000002.1"/>
</dbReference>
<name>A0A7Y0AFN9_9BACT</name>
<feature type="chain" id="PRO_5030564204" description="DUF1795 domain-containing protein" evidence="1">
    <location>
        <begin position="19"/>
        <end position="181"/>
    </location>
</feature>
<evidence type="ECO:0000256" key="1">
    <source>
        <dbReference type="SAM" id="SignalP"/>
    </source>
</evidence>
<feature type="signal peptide" evidence="1">
    <location>
        <begin position="1"/>
        <end position="18"/>
    </location>
</feature>
<reference evidence="2 3" key="1">
    <citation type="submission" date="2020-04" db="EMBL/GenBank/DDBJ databases">
        <title>Hymenobacter polaris sp. nov., isolated from Arctic soil.</title>
        <authorList>
            <person name="Dahal R.H."/>
        </authorList>
    </citation>
    <scope>NUCLEOTIDE SEQUENCE [LARGE SCALE GENOMIC DNA]</scope>
    <source>
        <strain evidence="2 3">RP-2-7</strain>
    </source>
</reference>
<keyword evidence="3" id="KW-1185">Reference proteome</keyword>